<dbReference type="Proteomes" id="UP001501237">
    <property type="component" value="Unassembled WGS sequence"/>
</dbReference>
<evidence type="ECO:0000256" key="5">
    <source>
        <dbReference type="ARBA" id="ARBA00022679"/>
    </source>
</evidence>
<feature type="signal peptide" evidence="9">
    <location>
        <begin position="1"/>
        <end position="27"/>
    </location>
</feature>
<evidence type="ECO:0000256" key="3">
    <source>
        <dbReference type="ARBA" id="ARBA00012820"/>
    </source>
</evidence>
<keyword evidence="5" id="KW-0808">Transferase</keyword>
<dbReference type="RefSeq" id="WP_344822037.1">
    <property type="nucleotide sequence ID" value="NZ_BAAAUV010000002.1"/>
</dbReference>
<evidence type="ECO:0000313" key="10">
    <source>
        <dbReference type="EMBL" id="GAA3196452.1"/>
    </source>
</evidence>
<dbReference type="PANTHER" id="PTHR48098:SF1">
    <property type="entry name" value="DIACYLGLYCEROL ACYLTRANSFERASE_MYCOLYLTRANSFERASE AG85A"/>
    <property type="match status" value="1"/>
</dbReference>
<evidence type="ECO:0000256" key="1">
    <source>
        <dbReference type="ARBA" id="ARBA00000697"/>
    </source>
</evidence>
<dbReference type="EC" id="2.3.1.122" evidence="3"/>
<dbReference type="PANTHER" id="PTHR48098">
    <property type="entry name" value="ENTEROCHELIN ESTERASE-RELATED"/>
    <property type="match status" value="1"/>
</dbReference>
<evidence type="ECO:0000256" key="7">
    <source>
        <dbReference type="ARBA" id="ARBA00032572"/>
    </source>
</evidence>
<accession>A0ABP6PYI8</accession>
<gene>
    <name evidence="10" type="ORF">GCM10010468_07080</name>
</gene>
<dbReference type="InterPro" id="IPR006311">
    <property type="entry name" value="TAT_signal"/>
</dbReference>
<reference evidence="11" key="1">
    <citation type="journal article" date="2019" name="Int. J. Syst. Evol. Microbiol.">
        <title>The Global Catalogue of Microorganisms (GCM) 10K type strain sequencing project: providing services to taxonomists for standard genome sequencing and annotation.</title>
        <authorList>
            <consortium name="The Broad Institute Genomics Platform"/>
            <consortium name="The Broad Institute Genome Sequencing Center for Infectious Disease"/>
            <person name="Wu L."/>
            <person name="Ma J."/>
        </authorList>
    </citation>
    <scope>NUCLEOTIDE SEQUENCE [LARGE SCALE GENOMIC DNA]</scope>
    <source>
        <strain evidence="11">JCM 9377</strain>
    </source>
</reference>
<dbReference type="InterPro" id="IPR000801">
    <property type="entry name" value="Esterase-like"/>
</dbReference>
<comment type="similarity">
    <text evidence="2">Belongs to the mycobacterial A85 antigen family.</text>
</comment>
<comment type="catalytic activity">
    <reaction evidence="8">
        <text>an acyl-CoA + a 1,2-diacyl-sn-glycerol = a triacyl-sn-glycerol + CoA</text>
        <dbReference type="Rhea" id="RHEA:10868"/>
        <dbReference type="ChEBI" id="CHEBI:17815"/>
        <dbReference type="ChEBI" id="CHEBI:57287"/>
        <dbReference type="ChEBI" id="CHEBI:58342"/>
        <dbReference type="ChEBI" id="CHEBI:64615"/>
        <dbReference type="EC" id="2.3.1.20"/>
    </reaction>
</comment>
<sequence>MWQRRDFIRTTVGVAGAAALASLPAEAAHAAGARVVGEKKLSARVRDLTVYSPAMKRNMKVRIILPKGWSRKRSWPLLWLLHGGHDGYTAWTRNSKIIQKSAGKKMIVVMPEGGEGGGYTNWLVGPQWETFHMVELRALLMSRYRAGRRQAIAGVSAGGYGALIYSARHHKRFVFTACFSGYGSTRIDGAAEVLLTGIPGSGTEKFLMWGQPQINEDIWKAHDPVYMARGLRGSKIYISCAKNGVKGPLDPPTAQAVDPAEAFCYYTSKPLVSRLHALKIPVTTHFYPKGTHNWRYWRRELDRIWPYLCKALKA</sequence>
<dbReference type="SUPFAM" id="SSF53474">
    <property type="entry name" value="alpha/beta-Hydrolases"/>
    <property type="match status" value="1"/>
</dbReference>
<dbReference type="EC" id="2.3.1.20" evidence="4"/>
<dbReference type="PROSITE" id="PS51318">
    <property type="entry name" value="TAT"/>
    <property type="match status" value="1"/>
</dbReference>
<evidence type="ECO:0000256" key="9">
    <source>
        <dbReference type="SAM" id="SignalP"/>
    </source>
</evidence>
<evidence type="ECO:0000313" key="11">
    <source>
        <dbReference type="Proteomes" id="UP001501237"/>
    </source>
</evidence>
<keyword evidence="9" id="KW-0732">Signal</keyword>
<organism evidence="10 11">
    <name type="scientific">Actinocorallia longicatena</name>
    <dbReference type="NCBI Taxonomy" id="111803"/>
    <lineage>
        <taxon>Bacteria</taxon>
        <taxon>Bacillati</taxon>
        <taxon>Actinomycetota</taxon>
        <taxon>Actinomycetes</taxon>
        <taxon>Streptosporangiales</taxon>
        <taxon>Thermomonosporaceae</taxon>
        <taxon>Actinocorallia</taxon>
    </lineage>
</organism>
<comment type="catalytic activity">
    <reaction evidence="1">
        <text>2 alpha,alpha'-trehalose 6-mycolate = alpha,alpha'-trehalose 6,6'-bismycolate + alpha,alpha-trehalose</text>
        <dbReference type="Rhea" id="RHEA:23472"/>
        <dbReference type="ChEBI" id="CHEBI:16551"/>
        <dbReference type="ChEBI" id="CHEBI:18195"/>
        <dbReference type="ChEBI" id="CHEBI:18234"/>
        <dbReference type="EC" id="2.3.1.122"/>
    </reaction>
</comment>
<keyword evidence="11" id="KW-1185">Reference proteome</keyword>
<comment type="caution">
    <text evidence="10">The sequence shown here is derived from an EMBL/GenBank/DDBJ whole genome shotgun (WGS) entry which is preliminary data.</text>
</comment>
<dbReference type="Pfam" id="PF00756">
    <property type="entry name" value="Esterase"/>
    <property type="match status" value="1"/>
</dbReference>
<proteinExistence type="inferred from homology"/>
<name>A0ABP6PYI8_9ACTN</name>
<evidence type="ECO:0000256" key="6">
    <source>
        <dbReference type="ARBA" id="ARBA00023315"/>
    </source>
</evidence>
<dbReference type="Gene3D" id="3.40.50.1820">
    <property type="entry name" value="alpha/beta hydrolase"/>
    <property type="match status" value="1"/>
</dbReference>
<keyword evidence="6" id="KW-0012">Acyltransferase</keyword>
<keyword evidence="10" id="KW-0378">Hydrolase</keyword>
<dbReference type="InterPro" id="IPR029058">
    <property type="entry name" value="AB_hydrolase_fold"/>
</dbReference>
<protein>
    <recommendedName>
        <fullName evidence="7">Acyl-CoA:diacylglycerol acyltransferase</fullName>
        <ecNumber evidence="3">2.3.1.122</ecNumber>
        <ecNumber evidence="4">2.3.1.20</ecNumber>
    </recommendedName>
</protein>
<dbReference type="EMBL" id="BAAAUV010000002">
    <property type="protein sequence ID" value="GAA3196452.1"/>
    <property type="molecule type" value="Genomic_DNA"/>
</dbReference>
<evidence type="ECO:0000256" key="2">
    <source>
        <dbReference type="ARBA" id="ARBA00005874"/>
    </source>
</evidence>
<dbReference type="InterPro" id="IPR050583">
    <property type="entry name" value="Mycobacterial_A85_antigen"/>
</dbReference>
<feature type="chain" id="PRO_5045038169" description="Acyl-CoA:diacylglycerol acyltransferase" evidence="9">
    <location>
        <begin position="28"/>
        <end position="314"/>
    </location>
</feature>
<dbReference type="GO" id="GO:0016787">
    <property type="term" value="F:hydrolase activity"/>
    <property type="evidence" value="ECO:0007669"/>
    <property type="project" value="UniProtKB-KW"/>
</dbReference>
<evidence type="ECO:0000256" key="4">
    <source>
        <dbReference type="ARBA" id="ARBA00013244"/>
    </source>
</evidence>
<evidence type="ECO:0000256" key="8">
    <source>
        <dbReference type="ARBA" id="ARBA00048109"/>
    </source>
</evidence>